<dbReference type="EMBL" id="VYZN01000048">
    <property type="protein sequence ID" value="KAE9528896.1"/>
    <property type="molecule type" value="Genomic_DNA"/>
</dbReference>
<keyword evidence="4" id="KW-1185">Reference proteome</keyword>
<comment type="caution">
    <text evidence="3">The sequence shown here is derived from an EMBL/GenBank/DDBJ whole genome shotgun (WGS) entry which is preliminary data.</text>
</comment>
<dbReference type="Pfam" id="PF03732">
    <property type="entry name" value="Retrotrans_gag"/>
    <property type="match status" value="1"/>
</dbReference>
<dbReference type="OrthoDB" id="6611717at2759"/>
<evidence type="ECO:0000313" key="3">
    <source>
        <dbReference type="EMBL" id="KAE9528896.1"/>
    </source>
</evidence>
<dbReference type="GO" id="GO:0008270">
    <property type="term" value="F:zinc ion binding"/>
    <property type="evidence" value="ECO:0007669"/>
    <property type="project" value="UniProtKB-KW"/>
</dbReference>
<dbReference type="PANTHER" id="PTHR33223:SF6">
    <property type="entry name" value="CCHC-TYPE DOMAIN-CONTAINING PROTEIN"/>
    <property type="match status" value="1"/>
</dbReference>
<keyword evidence="1" id="KW-0479">Metal-binding</keyword>
<gene>
    <name evidence="3" type="ORF">AGLY_012471</name>
</gene>
<dbReference type="SMART" id="SM00343">
    <property type="entry name" value="ZnF_C2HC"/>
    <property type="match status" value="2"/>
</dbReference>
<reference evidence="3 4" key="1">
    <citation type="submission" date="2019-08" db="EMBL/GenBank/DDBJ databases">
        <title>The genome of the soybean aphid Biotype 1, its phylome, world population structure and adaptation to the North American continent.</title>
        <authorList>
            <person name="Giordano R."/>
            <person name="Donthu R.K."/>
            <person name="Hernandez A.G."/>
            <person name="Wright C.L."/>
            <person name="Zimin A.V."/>
        </authorList>
    </citation>
    <scope>NUCLEOTIDE SEQUENCE [LARGE SCALE GENOMIC DNA]</scope>
    <source>
        <tissue evidence="3">Whole aphids</tissue>
    </source>
</reference>
<evidence type="ECO:0000256" key="1">
    <source>
        <dbReference type="PROSITE-ProRule" id="PRU00047"/>
    </source>
</evidence>
<dbReference type="AlphaFoldDB" id="A0A6G0TAC0"/>
<dbReference type="InterPro" id="IPR005162">
    <property type="entry name" value="Retrotrans_gag_dom"/>
</dbReference>
<dbReference type="InterPro" id="IPR001878">
    <property type="entry name" value="Znf_CCHC"/>
</dbReference>
<proteinExistence type="predicted"/>
<organism evidence="3 4">
    <name type="scientific">Aphis glycines</name>
    <name type="common">Soybean aphid</name>
    <dbReference type="NCBI Taxonomy" id="307491"/>
    <lineage>
        <taxon>Eukaryota</taxon>
        <taxon>Metazoa</taxon>
        <taxon>Ecdysozoa</taxon>
        <taxon>Arthropoda</taxon>
        <taxon>Hexapoda</taxon>
        <taxon>Insecta</taxon>
        <taxon>Pterygota</taxon>
        <taxon>Neoptera</taxon>
        <taxon>Paraneoptera</taxon>
        <taxon>Hemiptera</taxon>
        <taxon>Sternorrhyncha</taxon>
        <taxon>Aphidomorpha</taxon>
        <taxon>Aphidoidea</taxon>
        <taxon>Aphididae</taxon>
        <taxon>Aphidini</taxon>
        <taxon>Aphis</taxon>
        <taxon>Aphis</taxon>
    </lineage>
</organism>
<dbReference type="PANTHER" id="PTHR33223">
    <property type="entry name" value="CCHC-TYPE DOMAIN-CONTAINING PROTEIN"/>
    <property type="match status" value="1"/>
</dbReference>
<dbReference type="PROSITE" id="PS50158">
    <property type="entry name" value="ZF_CCHC"/>
    <property type="match status" value="1"/>
</dbReference>
<dbReference type="Gene3D" id="4.10.60.10">
    <property type="entry name" value="Zinc finger, CCHC-type"/>
    <property type="match status" value="1"/>
</dbReference>
<dbReference type="InterPro" id="IPR036875">
    <property type="entry name" value="Znf_CCHC_sf"/>
</dbReference>
<name>A0A6G0TAC0_APHGL</name>
<dbReference type="Proteomes" id="UP000475862">
    <property type="component" value="Unassembled WGS sequence"/>
</dbReference>
<accession>A0A6G0TAC0</accession>
<dbReference type="SUPFAM" id="SSF57756">
    <property type="entry name" value="Retrovirus zinc finger-like domains"/>
    <property type="match status" value="1"/>
</dbReference>
<protein>
    <recommendedName>
        <fullName evidence="2">CCHC-type domain-containing protein</fullName>
    </recommendedName>
</protein>
<evidence type="ECO:0000259" key="2">
    <source>
        <dbReference type="PROSITE" id="PS50158"/>
    </source>
</evidence>
<keyword evidence="1" id="KW-0862">Zinc</keyword>
<evidence type="ECO:0000313" key="4">
    <source>
        <dbReference type="Proteomes" id="UP000475862"/>
    </source>
</evidence>
<keyword evidence="1" id="KW-0863">Zinc-finger</keyword>
<sequence>MAHDKTVDVNELLRLMIEQNRIREQQVEKLVTKLSERSNDSNISSTCFIPSLNQTISTFDGSTGDTAIAAEWLKSLETSMCLNKWPGQYTLEAARSHLAGPAKQWYLGHMDELTNWSEFIVIFKKTFIRSATTAETWKKLQGRIQGVNETTYSYFHEKIRLCRELKLDETETKQQLCVGLRSQTLCMVLMSSAHIREEELLAEIRHMEEVQLDRQLHFKNNSTSTKKTAPTTSNVTQVAAIKEGTQKITNNWTREVRCYNCQQTGHISRDCDAPRKPLKYVICHQEGHTKKYCKTVTQTVVSLVNTNLNKSGYIKMVKINNNPVLIQGLVDTGCDVCLIKASAAKQLNLCV</sequence>
<dbReference type="GO" id="GO:0003676">
    <property type="term" value="F:nucleic acid binding"/>
    <property type="evidence" value="ECO:0007669"/>
    <property type="project" value="InterPro"/>
</dbReference>
<dbReference type="Pfam" id="PF00098">
    <property type="entry name" value="zf-CCHC"/>
    <property type="match status" value="1"/>
</dbReference>
<feature type="domain" description="CCHC-type" evidence="2">
    <location>
        <begin position="257"/>
        <end position="271"/>
    </location>
</feature>